<dbReference type="InterPro" id="IPR000829">
    <property type="entry name" value="DAGK"/>
</dbReference>
<evidence type="ECO:0000256" key="10">
    <source>
        <dbReference type="ARBA" id="ARBA00022723"/>
    </source>
</evidence>
<keyword evidence="9 24" id="KW-0812">Transmembrane</keyword>
<dbReference type="InterPro" id="IPR033718">
    <property type="entry name" value="DAGK_prok"/>
</dbReference>
<evidence type="ECO:0000256" key="2">
    <source>
        <dbReference type="ARBA" id="ARBA00005967"/>
    </source>
</evidence>
<dbReference type="GO" id="GO:0046872">
    <property type="term" value="F:metal ion binding"/>
    <property type="evidence" value="ECO:0007669"/>
    <property type="project" value="UniProtKB-KW"/>
</dbReference>
<feature type="active site" description="Proton acceptor" evidence="20">
    <location>
        <position position="79"/>
    </location>
</feature>
<dbReference type="GO" id="GO:0005524">
    <property type="term" value="F:ATP binding"/>
    <property type="evidence" value="ECO:0007669"/>
    <property type="project" value="UniProtKB-KW"/>
</dbReference>
<evidence type="ECO:0000256" key="19">
    <source>
        <dbReference type="ARBA" id="ARBA00023264"/>
    </source>
</evidence>
<feature type="binding site" evidence="22">
    <location>
        <position position="26"/>
    </location>
    <ligand>
        <name>ATP</name>
        <dbReference type="ChEBI" id="CHEBI:30616"/>
    </ligand>
</feature>
<evidence type="ECO:0000256" key="17">
    <source>
        <dbReference type="ARBA" id="ARBA00023136"/>
    </source>
</evidence>
<feature type="binding site" evidence="21">
    <location>
        <position position="19"/>
    </location>
    <ligand>
        <name>substrate</name>
    </ligand>
</feature>
<keyword evidence="8 24" id="KW-0808">Transferase</keyword>
<feature type="binding site" evidence="23">
    <location>
        <position position="38"/>
    </location>
    <ligand>
        <name>a divalent metal cation</name>
        <dbReference type="ChEBI" id="CHEBI:60240"/>
    </ligand>
</feature>
<evidence type="ECO:0000256" key="22">
    <source>
        <dbReference type="PIRSR" id="PIRSR600829-3"/>
    </source>
</evidence>
<feature type="binding site" evidence="22">
    <location>
        <begin position="95"/>
        <end position="97"/>
    </location>
    <ligand>
        <name>ATP</name>
        <dbReference type="ChEBI" id="CHEBI:30616"/>
    </ligand>
</feature>
<evidence type="ECO:0000256" key="7">
    <source>
        <dbReference type="ARBA" id="ARBA00022519"/>
    </source>
</evidence>
<evidence type="ECO:0000256" key="1">
    <source>
        <dbReference type="ARBA" id="ARBA00004429"/>
    </source>
</evidence>
<comment type="function">
    <text evidence="24">Catalyzes the ATP-dependent phosphorylation of sn-l,2-diacylglycerol (DAG) to phosphatidic acid. Involved in the recycling of diacylglycerol produced as a by-product during membrane-derived oligosaccharide (MDO) biosynthesis.</text>
</comment>
<feature type="binding site" evidence="22">
    <location>
        <begin position="104"/>
        <end position="105"/>
    </location>
    <ligand>
        <name>ATP</name>
        <dbReference type="ChEBI" id="CHEBI:30616"/>
    </ligand>
</feature>
<organism evidence="25 26">
    <name type="scientific">Neisseria subflava NJ9703</name>
    <dbReference type="NCBI Taxonomy" id="546268"/>
    <lineage>
        <taxon>Bacteria</taxon>
        <taxon>Pseudomonadati</taxon>
        <taxon>Pseudomonadota</taxon>
        <taxon>Betaproteobacteria</taxon>
        <taxon>Neisseriales</taxon>
        <taxon>Neisseriaceae</taxon>
        <taxon>Neisseria</taxon>
    </lineage>
</organism>
<evidence type="ECO:0000256" key="15">
    <source>
        <dbReference type="ARBA" id="ARBA00022989"/>
    </source>
</evidence>
<feature type="binding site" evidence="21">
    <location>
        <position position="108"/>
    </location>
    <ligand>
        <name>substrate</name>
    </ligand>
</feature>
<dbReference type="GO" id="GO:0006654">
    <property type="term" value="P:phosphatidic acid biosynthetic process"/>
    <property type="evidence" value="ECO:0007669"/>
    <property type="project" value="InterPro"/>
</dbReference>
<dbReference type="Pfam" id="PF01219">
    <property type="entry name" value="DAGK_prokar"/>
    <property type="match status" value="1"/>
</dbReference>
<comment type="similarity">
    <text evidence="2 24">Belongs to the bacterial diacylglycerol kinase family.</text>
</comment>
<dbReference type="EC" id="2.7.1.107" evidence="3 24"/>
<comment type="catalytic activity">
    <reaction evidence="24">
        <text>a 1,2-diacyl-sn-glycerol + ATP = a 1,2-diacyl-sn-glycero-3-phosphate + ADP + H(+)</text>
        <dbReference type="Rhea" id="RHEA:10272"/>
        <dbReference type="ChEBI" id="CHEBI:15378"/>
        <dbReference type="ChEBI" id="CHEBI:17815"/>
        <dbReference type="ChEBI" id="CHEBI:30616"/>
        <dbReference type="ChEBI" id="CHEBI:58608"/>
        <dbReference type="ChEBI" id="CHEBI:456216"/>
        <dbReference type="EC" id="2.7.1.107"/>
    </reaction>
</comment>
<keyword evidence="15 24" id="KW-1133">Transmembrane helix</keyword>
<comment type="caution">
    <text evidence="25">The sequence shown here is derived from an EMBL/GenBank/DDBJ whole genome shotgun (WGS) entry which is preliminary data.</text>
</comment>
<keyword evidence="18" id="KW-0594">Phospholipid biosynthesis</keyword>
<keyword evidence="16 24" id="KW-0443">Lipid metabolism</keyword>
<dbReference type="Gene3D" id="1.10.287.3610">
    <property type="match status" value="1"/>
</dbReference>
<feature type="transmembrane region" description="Helical" evidence="24">
    <location>
        <begin position="44"/>
        <end position="60"/>
    </location>
</feature>
<keyword evidence="11 22" id="KW-0547">Nucleotide-binding</keyword>
<keyword evidence="17 24" id="KW-0472">Membrane</keyword>
<evidence type="ECO:0000256" key="13">
    <source>
        <dbReference type="ARBA" id="ARBA00022840"/>
    </source>
</evidence>
<feature type="binding site" evidence="22">
    <location>
        <position position="38"/>
    </location>
    <ligand>
        <name>ATP</name>
        <dbReference type="ChEBI" id="CHEBI:30616"/>
    </ligand>
</feature>
<evidence type="ECO:0000256" key="4">
    <source>
        <dbReference type="ARBA" id="ARBA00017575"/>
    </source>
</evidence>
<feature type="binding site" evidence="22">
    <location>
        <position position="86"/>
    </location>
    <ligand>
        <name>ATP</name>
        <dbReference type="ChEBI" id="CHEBI:30616"/>
    </ligand>
</feature>
<evidence type="ECO:0000313" key="26">
    <source>
        <dbReference type="Proteomes" id="UP000004621"/>
    </source>
</evidence>
<dbReference type="PANTHER" id="PTHR34299">
    <property type="entry name" value="DIACYLGLYCEROL KINASE"/>
    <property type="match status" value="1"/>
</dbReference>
<keyword evidence="14 23" id="KW-0460">Magnesium</keyword>
<dbReference type="InterPro" id="IPR036945">
    <property type="entry name" value="DAGK_sf"/>
</dbReference>
<evidence type="ECO:0000256" key="14">
    <source>
        <dbReference type="ARBA" id="ARBA00022842"/>
    </source>
</evidence>
<evidence type="ECO:0000256" key="11">
    <source>
        <dbReference type="ARBA" id="ARBA00022741"/>
    </source>
</evidence>
<sequence>MMEPSSYASEKKGKNGIKRIINAFGYSKDGLAAAYRYESAFRQVFWLNLILIFLALFLDFGSVTKMVLVVASFISLITELFNTAIEAAVDHTSTEKHELAKRAKDAGSAAQLMALFMLFIVWIIALTA</sequence>
<feature type="binding site" evidence="21">
    <location>
        <position position="79"/>
    </location>
    <ligand>
        <name>substrate</name>
    </ligand>
</feature>
<feature type="transmembrane region" description="Helical" evidence="24">
    <location>
        <begin position="106"/>
        <end position="125"/>
    </location>
</feature>
<keyword evidence="10 23" id="KW-0479">Metal-binding</keyword>
<feature type="binding site" evidence="23">
    <location>
        <position position="86"/>
    </location>
    <ligand>
        <name>a divalent metal cation</name>
        <dbReference type="ChEBI" id="CHEBI:60240"/>
    </ligand>
</feature>
<evidence type="ECO:0000313" key="25">
    <source>
        <dbReference type="EMBL" id="EFC52913.1"/>
    </source>
</evidence>
<feature type="binding site" evidence="22">
    <location>
        <position position="19"/>
    </location>
    <ligand>
        <name>ATP</name>
        <dbReference type="ChEBI" id="CHEBI:30616"/>
    </ligand>
</feature>
<evidence type="ECO:0000256" key="21">
    <source>
        <dbReference type="PIRSR" id="PIRSR600829-2"/>
    </source>
</evidence>
<accession>A0A9W5N030</accession>
<dbReference type="Proteomes" id="UP000004621">
    <property type="component" value="Unassembled WGS sequence"/>
</dbReference>
<gene>
    <name evidence="25" type="ORF">NEISUBOT_03749</name>
</gene>
<dbReference type="CDD" id="cd14264">
    <property type="entry name" value="DAGK_IM"/>
    <property type="match status" value="1"/>
</dbReference>
<keyword evidence="6" id="KW-0444">Lipid biosynthesis</keyword>
<dbReference type="GO" id="GO:0005886">
    <property type="term" value="C:plasma membrane"/>
    <property type="evidence" value="ECO:0007669"/>
    <property type="project" value="UniProtKB-SubCell"/>
</dbReference>
<reference evidence="25 26" key="1">
    <citation type="submission" date="2010-01" db="EMBL/GenBank/DDBJ databases">
        <authorList>
            <person name="Weinstock G."/>
            <person name="Sodergren E."/>
            <person name="Clifton S."/>
            <person name="Fulton L."/>
            <person name="Fulton B."/>
            <person name="Courtney L."/>
            <person name="Fronick C."/>
            <person name="Harrison M."/>
            <person name="Strong C."/>
            <person name="Farmer C."/>
            <person name="Delahaunty K."/>
            <person name="Markovic C."/>
            <person name="Hall O."/>
            <person name="Minx P."/>
            <person name="Tomlinson C."/>
            <person name="Mitreva M."/>
            <person name="Nelson J."/>
            <person name="Hou S."/>
            <person name="Wollam A."/>
            <person name="Pepin K.H."/>
            <person name="Johnson M."/>
            <person name="Bhonagiri V."/>
            <person name="Nash W.E."/>
            <person name="Warren W."/>
            <person name="Chinwalla A."/>
            <person name="Mardis E.R."/>
            <person name="Wilson R.K."/>
        </authorList>
    </citation>
    <scope>NUCLEOTIDE SEQUENCE [LARGE SCALE GENOMIC DNA]</scope>
    <source>
        <strain evidence="25 26">NJ9703</strain>
    </source>
</reference>
<evidence type="ECO:0000256" key="20">
    <source>
        <dbReference type="PIRSR" id="PIRSR600829-1"/>
    </source>
</evidence>
<evidence type="ECO:0000256" key="12">
    <source>
        <dbReference type="ARBA" id="ARBA00022777"/>
    </source>
</evidence>
<evidence type="ECO:0000256" key="6">
    <source>
        <dbReference type="ARBA" id="ARBA00022516"/>
    </source>
</evidence>
<evidence type="ECO:0000256" key="24">
    <source>
        <dbReference type="RuleBase" id="RU363065"/>
    </source>
</evidence>
<keyword evidence="5" id="KW-1003">Cell membrane</keyword>
<evidence type="ECO:0000256" key="18">
    <source>
        <dbReference type="ARBA" id="ARBA00023209"/>
    </source>
</evidence>
<keyword evidence="13 22" id="KW-0067">ATP-binding</keyword>
<comment type="subcellular location">
    <subcellularLocation>
        <location evidence="1 24">Cell inner membrane</location>
        <topology evidence="1 24">Multi-pass membrane protein</topology>
    </subcellularLocation>
</comment>
<keyword evidence="12 24" id="KW-0418">Kinase</keyword>
<dbReference type="AlphaFoldDB" id="A0A9W5N030"/>
<proteinExistence type="inferred from homology"/>
<keyword evidence="7 24" id="KW-0997">Cell inner membrane</keyword>
<evidence type="ECO:0000256" key="23">
    <source>
        <dbReference type="PIRSR" id="PIRSR600829-4"/>
    </source>
</evidence>
<feature type="transmembrane region" description="Helical" evidence="24">
    <location>
        <begin position="66"/>
        <end position="85"/>
    </location>
</feature>
<name>A0A9W5N030_NEISU</name>
<evidence type="ECO:0000256" key="8">
    <source>
        <dbReference type="ARBA" id="ARBA00022679"/>
    </source>
</evidence>
<dbReference type="PANTHER" id="PTHR34299:SF1">
    <property type="entry name" value="DIACYLGLYCEROL KINASE"/>
    <property type="match status" value="1"/>
</dbReference>
<dbReference type="EMBL" id="ACEO02000002">
    <property type="protein sequence ID" value="EFC52913.1"/>
    <property type="molecule type" value="Genomic_DNA"/>
</dbReference>
<evidence type="ECO:0000256" key="3">
    <source>
        <dbReference type="ARBA" id="ARBA00012133"/>
    </source>
</evidence>
<protein>
    <recommendedName>
        <fullName evidence="4 24">Diacylglycerol kinase</fullName>
        <ecNumber evidence="3 24">2.7.1.107</ecNumber>
    </recommendedName>
</protein>
<keyword evidence="19 24" id="KW-1208">Phospholipid metabolism</keyword>
<comment type="cofactor">
    <cofactor evidence="23">
        <name>Mg(2+)</name>
        <dbReference type="ChEBI" id="CHEBI:18420"/>
    </cofactor>
    <text evidence="23">Mn(2+), Zn(2+), Cd(2+) and Co(2+) support activity to lesser extents.</text>
</comment>
<evidence type="ECO:0000256" key="9">
    <source>
        <dbReference type="ARBA" id="ARBA00022692"/>
    </source>
</evidence>
<evidence type="ECO:0000256" key="16">
    <source>
        <dbReference type="ARBA" id="ARBA00023098"/>
    </source>
</evidence>
<evidence type="ECO:0000256" key="5">
    <source>
        <dbReference type="ARBA" id="ARBA00022475"/>
    </source>
</evidence>
<dbReference type="GO" id="GO:0004143">
    <property type="term" value="F:ATP-dependent diacylglycerol kinase activity"/>
    <property type="evidence" value="ECO:0007669"/>
    <property type="project" value="UniProtKB-EC"/>
</dbReference>